<protein>
    <submittedName>
        <fullName evidence="2">Uncharacterized protein</fullName>
    </submittedName>
</protein>
<dbReference type="AlphaFoldDB" id="A0A0A9EPF7"/>
<organism evidence="2">
    <name type="scientific">Arundo donax</name>
    <name type="common">Giant reed</name>
    <name type="synonym">Donax arundinaceus</name>
    <dbReference type="NCBI Taxonomy" id="35708"/>
    <lineage>
        <taxon>Eukaryota</taxon>
        <taxon>Viridiplantae</taxon>
        <taxon>Streptophyta</taxon>
        <taxon>Embryophyta</taxon>
        <taxon>Tracheophyta</taxon>
        <taxon>Spermatophyta</taxon>
        <taxon>Magnoliopsida</taxon>
        <taxon>Liliopsida</taxon>
        <taxon>Poales</taxon>
        <taxon>Poaceae</taxon>
        <taxon>PACMAD clade</taxon>
        <taxon>Arundinoideae</taxon>
        <taxon>Arundineae</taxon>
        <taxon>Arundo</taxon>
    </lineage>
</organism>
<evidence type="ECO:0000256" key="1">
    <source>
        <dbReference type="SAM" id="MobiDB-lite"/>
    </source>
</evidence>
<sequence length="39" mass="4261">MADMSVVCDKEPQTTPIQSPLAPMFSTKPRKIAIGMPSR</sequence>
<feature type="region of interest" description="Disordered" evidence="1">
    <location>
        <begin position="1"/>
        <end position="39"/>
    </location>
</feature>
<proteinExistence type="predicted"/>
<evidence type="ECO:0000313" key="2">
    <source>
        <dbReference type="EMBL" id="JAD99750.1"/>
    </source>
</evidence>
<dbReference type="EMBL" id="GBRH01198145">
    <property type="protein sequence ID" value="JAD99750.1"/>
    <property type="molecule type" value="Transcribed_RNA"/>
</dbReference>
<reference evidence="2" key="1">
    <citation type="submission" date="2014-09" db="EMBL/GenBank/DDBJ databases">
        <authorList>
            <person name="Magalhaes I.L.F."/>
            <person name="Oliveira U."/>
            <person name="Santos F.R."/>
            <person name="Vidigal T.H.D.A."/>
            <person name="Brescovit A.D."/>
            <person name="Santos A.J."/>
        </authorList>
    </citation>
    <scope>NUCLEOTIDE SEQUENCE</scope>
    <source>
        <tissue evidence="2">Shoot tissue taken approximately 20 cm above the soil surface</tissue>
    </source>
</reference>
<accession>A0A0A9EPF7</accession>
<name>A0A0A9EPF7_ARUDO</name>
<reference evidence="2" key="2">
    <citation type="journal article" date="2015" name="Data Brief">
        <title>Shoot transcriptome of the giant reed, Arundo donax.</title>
        <authorList>
            <person name="Barrero R.A."/>
            <person name="Guerrero F.D."/>
            <person name="Moolhuijzen P."/>
            <person name="Goolsby J.A."/>
            <person name="Tidwell J."/>
            <person name="Bellgard S.E."/>
            <person name="Bellgard M.I."/>
        </authorList>
    </citation>
    <scope>NUCLEOTIDE SEQUENCE</scope>
    <source>
        <tissue evidence="2">Shoot tissue taken approximately 20 cm above the soil surface</tissue>
    </source>
</reference>